<dbReference type="InterPro" id="IPR056169">
    <property type="entry name" value="HB_ELP1"/>
</dbReference>
<feature type="domain" description="ELP1 first N-terminal beta-propeller" evidence="7">
    <location>
        <begin position="175"/>
        <end position="348"/>
    </location>
</feature>
<accession>A0A8T1VDZ4</accession>
<feature type="domain" description="ELP1 first N-terminal beta-propeller" evidence="7">
    <location>
        <begin position="1"/>
        <end position="161"/>
    </location>
</feature>
<evidence type="ECO:0000256" key="5">
    <source>
        <dbReference type="ARBA" id="ARBA00022694"/>
    </source>
</evidence>
<keyword evidence="4" id="KW-0963">Cytoplasm</keyword>
<reference evidence="12" key="1">
    <citation type="submission" date="2021-02" db="EMBL/GenBank/DDBJ databases">
        <authorList>
            <person name="Palmer J.M."/>
        </authorList>
    </citation>
    <scope>NUCLEOTIDE SEQUENCE</scope>
    <source>
        <strain evidence="12">SCRP734</strain>
    </source>
</reference>
<evidence type="ECO:0000259" key="7">
    <source>
        <dbReference type="Pfam" id="PF04762"/>
    </source>
</evidence>
<dbReference type="InterPro" id="IPR056167">
    <property type="entry name" value="A-sol_ELP1"/>
</dbReference>
<dbReference type="GO" id="GO:0005829">
    <property type="term" value="C:cytosol"/>
    <property type="evidence" value="ECO:0007669"/>
    <property type="project" value="TreeGrafter"/>
</dbReference>
<keyword evidence="5" id="KW-0819">tRNA processing</keyword>
<gene>
    <name evidence="12" type="ORF">PHYPSEUDO_008736</name>
</gene>
<sequence length="1539" mass="169906">MRNLVSLQRRVWTLEATSPHADQCVAFASIPGDAQVFFLRASGRIETLQLDEEDAHSSSKALELFLDLREFVEDGDESADCWRWMHYVVELGSLVCASTSGALVSVDVDARDGEEVGTVDSGLRAVAWSGNQEMLGLVTGAGSLLVMSNDWEVLHETEVKGSLPSELELSSCGRDDESWCCELCWREDSKFVALNIATQVEGDGKEAQKVMVFTEQLEFHALGRLEDGRAIPGLGSALHWSQSLALIASCEVRKGRLVVVFFERNGLRHGEFVIPAMCRAPQYRVATVQWNTTSDTLAVSVQPTGTGGDSGQRSVVQLWSRNNYHWYLKQELQLPNEDRLVDFAWDEEVAGRLNLVACSSPTQELTFYEHEFAWDICSIEAERPQLQLAQPRTQVEGQEVAPQRQSVAVTGVIDGSKLLLTPLHRAMVPPPFALLQATFDAAISSIAFDSQTETVLVLLADGTVVLVENYLTPADARASAAGLPPPPNAAAPNRGTDTPMSMTTMMLPHTVGDDKTFTLSSLLWVRFSAESRRVVFAGKAGWQDQLVLCSVDNLGAETANEEAATVRPVELFGVRRACEMQQVLSRDDHAAKGNCGVLVIQTHNGAVYTLGALSDELLLPTRVDSKFPTFSHLTVLDCRSTKEQSEPAEEGILVIGLEGSSARLYVSGKLLASACSSFRYSVLPSVLLFTTQGRESQLRIAPLSDLRRYARDQASSSAGSAVKFEARSIERGALLVATVGQRASVVVQMPRGNLECMSPQLLVLALVKQQIQAREYVAALEICRRHRLDLNVLIDFNPQAFIKSFSMFLIQCFLSTKPAAVTSDRLCLFITNLHPVDVWATKYGPLLEPFSPVNQTDENSQENGGAYDDEKNVNVVCQEFMRAIQELESGGEEAEAALLLPFVTCAVKQSPPRFDEALGKIQKLLHQNEDNAMTRSSPNRAAVTRAIKHLIMLTDVDSLYSEALGLYDLGLVRTIATHAQRDPKEYVPFLDRVGRLENENWRKYTIDVHLERHARALTHVAALINEISADNEAEKFKLQTMALDLIKQGELYDQALGLFPHSPSKRSASQSDRAFRQQMLSLKGDFLEVAKKYEAAAYVYLSASEKEKARRAFIAANKWQMALALSARDQQTPAKLRNEAYAIAQELLNRHQQQQDGSVDDILAVARIYVEYCSEIDEAVALLVTHQQWAEALRIAYLHQRDDLVESDVETGVLQCCDDVLEELERKKKQYVKHWKRLTTIREQKRLFKLHGIDGSRWDHGGGGDGDTDVGSIRSGASSAADSALSNASVSSVGSHNSAASIGNFSMQSLSMATASHFYATQALGDAGKKHKTKAKHGGIPSRRERRKRMKEGSADEETYVEQQISELRPNEALAREVRGLLEMLVFFGRVQQAQKLQTQLAGFEKYIADNQIPASTDNGPGKTAETQQGEEAQNSTQWRIALQHLQIVVLLAQWCQSKRFVNKMWHLKLSACVVAVVGEYENYVRLFVMAYAPDEEECDNPACMGEGSWCRSNGIGSCVRKGGAASPPVNAQTPASVR</sequence>
<dbReference type="InterPro" id="IPR006849">
    <property type="entry name" value="Elp1"/>
</dbReference>
<name>A0A8T1VDZ4_9STRA</name>
<evidence type="ECO:0000256" key="1">
    <source>
        <dbReference type="ARBA" id="ARBA00004496"/>
    </source>
</evidence>
<evidence type="ECO:0000259" key="11">
    <source>
        <dbReference type="Pfam" id="PF23936"/>
    </source>
</evidence>
<dbReference type="Pfam" id="PF23797">
    <property type="entry name" value="Beta-prop_ELP1_2nd"/>
    <property type="match status" value="1"/>
</dbReference>
<evidence type="ECO:0008006" key="14">
    <source>
        <dbReference type="Google" id="ProtNLM"/>
    </source>
</evidence>
<evidence type="ECO:0000259" key="10">
    <source>
        <dbReference type="Pfam" id="PF23925"/>
    </source>
</evidence>
<evidence type="ECO:0000259" key="8">
    <source>
        <dbReference type="Pfam" id="PF23797"/>
    </source>
</evidence>
<dbReference type="GO" id="GO:0033588">
    <property type="term" value="C:elongator holoenzyme complex"/>
    <property type="evidence" value="ECO:0007669"/>
    <property type="project" value="InterPro"/>
</dbReference>
<keyword evidence="13" id="KW-1185">Reference proteome</keyword>
<proteinExistence type="inferred from homology"/>
<dbReference type="GO" id="GO:0002926">
    <property type="term" value="P:tRNA wobble base 5-methoxycarbonylmethyl-2-thiouridinylation"/>
    <property type="evidence" value="ECO:0007669"/>
    <property type="project" value="TreeGrafter"/>
</dbReference>
<dbReference type="EMBL" id="JAGDFM010000355">
    <property type="protein sequence ID" value="KAG7379335.1"/>
    <property type="molecule type" value="Genomic_DNA"/>
</dbReference>
<evidence type="ECO:0000256" key="6">
    <source>
        <dbReference type="SAM" id="MobiDB-lite"/>
    </source>
</evidence>
<evidence type="ECO:0000313" key="12">
    <source>
        <dbReference type="EMBL" id="KAG7379335.1"/>
    </source>
</evidence>
<feature type="region of interest" description="Disordered" evidence="6">
    <location>
        <begin position="1327"/>
        <end position="1359"/>
    </location>
</feature>
<comment type="subcellular location">
    <subcellularLocation>
        <location evidence="1">Cytoplasm</location>
    </subcellularLocation>
</comment>
<evidence type="ECO:0000256" key="3">
    <source>
        <dbReference type="ARBA" id="ARBA00006086"/>
    </source>
</evidence>
<feature type="domain" description="ELP1 alpha-solenoid" evidence="10">
    <location>
        <begin position="762"/>
        <end position="991"/>
    </location>
</feature>
<feature type="domain" description="ELP1 three-helical bundle" evidence="11">
    <location>
        <begin position="1203"/>
        <end position="1297"/>
    </location>
</feature>
<dbReference type="InterPro" id="IPR056164">
    <property type="entry name" value="Beta-prop_ELP1_1st"/>
</dbReference>
<comment type="pathway">
    <text evidence="2">tRNA modification; 5-methoxycarbonylmethyl-2-thiouridine-tRNA biosynthesis.</text>
</comment>
<dbReference type="Pfam" id="PF23878">
    <property type="entry name" value="TPR_ELP1"/>
    <property type="match status" value="1"/>
</dbReference>
<evidence type="ECO:0000256" key="4">
    <source>
        <dbReference type="ARBA" id="ARBA00022490"/>
    </source>
</evidence>
<dbReference type="OrthoDB" id="40048at2759"/>
<dbReference type="InterPro" id="IPR056166">
    <property type="entry name" value="TPR_ELP1"/>
</dbReference>
<comment type="similarity">
    <text evidence="3">Belongs to the ELP1/IKA1 family.</text>
</comment>
<comment type="caution">
    <text evidence="12">The sequence shown here is derived from an EMBL/GenBank/DDBJ whole genome shotgun (WGS) entry which is preliminary data.</text>
</comment>
<feature type="compositionally biased region" description="Polar residues" evidence="6">
    <location>
        <begin position="1413"/>
        <end position="1433"/>
    </location>
</feature>
<dbReference type="InterPro" id="IPR056165">
    <property type="entry name" value="Beta-prop_ELP1_2nd"/>
</dbReference>
<dbReference type="PANTHER" id="PTHR12747:SF0">
    <property type="entry name" value="ELONGATOR COMPLEX PROTEIN 1"/>
    <property type="match status" value="1"/>
</dbReference>
<protein>
    <recommendedName>
        <fullName evidence="14">Elongator complex protein 1</fullName>
    </recommendedName>
</protein>
<dbReference type="Proteomes" id="UP000694044">
    <property type="component" value="Unassembled WGS sequence"/>
</dbReference>
<evidence type="ECO:0000313" key="13">
    <source>
        <dbReference type="Proteomes" id="UP000694044"/>
    </source>
</evidence>
<dbReference type="Pfam" id="PF04762">
    <property type="entry name" value="Beta-prop_ELP1_1st"/>
    <property type="match status" value="2"/>
</dbReference>
<feature type="region of interest" description="Disordered" evidence="6">
    <location>
        <begin position="1412"/>
        <end position="1433"/>
    </location>
</feature>
<evidence type="ECO:0000259" key="9">
    <source>
        <dbReference type="Pfam" id="PF23878"/>
    </source>
</evidence>
<evidence type="ECO:0000256" key="2">
    <source>
        <dbReference type="ARBA" id="ARBA00005043"/>
    </source>
</evidence>
<dbReference type="Pfam" id="PF23936">
    <property type="entry name" value="HB_ELP1"/>
    <property type="match status" value="1"/>
</dbReference>
<dbReference type="PANTHER" id="PTHR12747">
    <property type="entry name" value="ELONGATOR COMPLEX PROTEIN 1"/>
    <property type="match status" value="1"/>
</dbReference>
<feature type="domain" description="ELP1 TPR" evidence="9">
    <location>
        <begin position="1002"/>
        <end position="1194"/>
    </location>
</feature>
<feature type="domain" description="ELP1 N-terminal second beta-propeller" evidence="8">
    <location>
        <begin position="412"/>
        <end position="736"/>
    </location>
</feature>
<organism evidence="12 13">
    <name type="scientific">Phytophthora pseudosyringae</name>
    <dbReference type="NCBI Taxonomy" id="221518"/>
    <lineage>
        <taxon>Eukaryota</taxon>
        <taxon>Sar</taxon>
        <taxon>Stramenopiles</taxon>
        <taxon>Oomycota</taxon>
        <taxon>Peronosporomycetes</taxon>
        <taxon>Peronosporales</taxon>
        <taxon>Peronosporaceae</taxon>
        <taxon>Phytophthora</taxon>
    </lineage>
</organism>
<dbReference type="GO" id="GO:0000049">
    <property type="term" value="F:tRNA binding"/>
    <property type="evidence" value="ECO:0007669"/>
    <property type="project" value="TreeGrafter"/>
</dbReference>
<dbReference type="Pfam" id="PF23925">
    <property type="entry name" value="A-sol_ELP1"/>
    <property type="match status" value="1"/>
</dbReference>